<comment type="subcellular location">
    <subcellularLocation>
        <location evidence="1">Cytoplasm</location>
        <location evidence="1">Cytoskeleton</location>
    </subcellularLocation>
</comment>
<keyword evidence="4" id="KW-0963">Cytoplasm</keyword>
<evidence type="ECO:0000256" key="4">
    <source>
        <dbReference type="ARBA" id="ARBA00023212"/>
    </source>
</evidence>
<keyword evidence="6" id="KW-0493">Microtubule</keyword>
<keyword evidence="5 6" id="KW-0505">Motor protein</keyword>
<evidence type="ECO:0000256" key="1">
    <source>
        <dbReference type="ARBA" id="ARBA00004245"/>
    </source>
</evidence>
<name>A0A814K0J0_9BILA</name>
<evidence type="ECO:0000256" key="3">
    <source>
        <dbReference type="ARBA" id="ARBA00022840"/>
    </source>
</evidence>
<dbReference type="InterPro" id="IPR027417">
    <property type="entry name" value="P-loop_NTPase"/>
</dbReference>
<comment type="caution">
    <text evidence="8">The sequence shown here is derived from an EMBL/GenBank/DDBJ whole genome shotgun (WGS) entry which is preliminary data.</text>
</comment>
<dbReference type="EMBL" id="CAJOBC010004057">
    <property type="protein sequence ID" value="CAF3812952.1"/>
    <property type="molecule type" value="Genomic_DNA"/>
</dbReference>
<keyword evidence="2 5" id="KW-0547">Nucleotide-binding</keyword>
<reference evidence="8" key="1">
    <citation type="submission" date="2021-02" db="EMBL/GenBank/DDBJ databases">
        <authorList>
            <person name="Nowell W R."/>
        </authorList>
    </citation>
    <scope>NUCLEOTIDE SEQUENCE</scope>
</reference>
<dbReference type="PROSITE" id="PS50067">
    <property type="entry name" value="KINESIN_MOTOR_2"/>
    <property type="match status" value="1"/>
</dbReference>
<proteinExistence type="inferred from homology"/>
<feature type="domain" description="Kinesin motor" evidence="7">
    <location>
        <begin position="16"/>
        <end position="388"/>
    </location>
</feature>
<dbReference type="AlphaFoldDB" id="A0A814K0J0"/>
<dbReference type="GO" id="GO:0005874">
    <property type="term" value="C:microtubule"/>
    <property type="evidence" value="ECO:0007669"/>
    <property type="project" value="UniProtKB-KW"/>
</dbReference>
<dbReference type="SUPFAM" id="SSF52540">
    <property type="entry name" value="P-loop containing nucleoside triphosphate hydrolases"/>
    <property type="match status" value="1"/>
</dbReference>
<keyword evidence="4" id="KW-0206">Cytoskeleton</keyword>
<comment type="similarity">
    <text evidence="5 6">Belongs to the TRAFAC class myosin-kinesin ATPase superfamily. Kinesin family.</text>
</comment>
<dbReference type="InterPro" id="IPR036961">
    <property type="entry name" value="Kinesin_motor_dom_sf"/>
</dbReference>
<gene>
    <name evidence="8" type="ORF">GPM918_LOCUS15869</name>
    <name evidence="9" type="ORF">SRO942_LOCUS15869</name>
</gene>
<dbReference type="SMART" id="SM00129">
    <property type="entry name" value="KISc"/>
    <property type="match status" value="1"/>
</dbReference>
<dbReference type="InterPro" id="IPR001752">
    <property type="entry name" value="Kinesin_motor_dom"/>
</dbReference>
<dbReference type="Proteomes" id="UP000681722">
    <property type="component" value="Unassembled WGS sequence"/>
</dbReference>
<feature type="binding site" evidence="5">
    <location>
        <begin position="104"/>
        <end position="111"/>
    </location>
    <ligand>
        <name>ATP</name>
        <dbReference type="ChEBI" id="CHEBI:30616"/>
    </ligand>
</feature>
<dbReference type="PRINTS" id="PR00380">
    <property type="entry name" value="KINESINHEAVY"/>
</dbReference>
<evidence type="ECO:0000313" key="8">
    <source>
        <dbReference type="EMBL" id="CAF1042819.1"/>
    </source>
</evidence>
<dbReference type="EMBL" id="CAJNOQ010004057">
    <property type="protein sequence ID" value="CAF1042819.1"/>
    <property type="molecule type" value="Genomic_DNA"/>
</dbReference>
<keyword evidence="10" id="KW-1185">Reference proteome</keyword>
<dbReference type="InterPro" id="IPR027640">
    <property type="entry name" value="Kinesin-like_fam"/>
</dbReference>
<sequence>MQHHRLTHYSNIRSESVKVLIRCRPFSHRELASSSSKCVDLLLSSGIVRLLSPIKNKRRICRIFRFDSIYDDYHKTDQIFTESVQPLVLAATINGYSGTIFAYGQTGSGKSWTMTGCSCSSEKGLISKAIEHVFDLINYHESIDPLKINEKKNSDAFNRQSFQDLKILDNNNNSEITNFEKFMVKCAYLEIYNEELRDLLFKSDHRHQKLEIRENSLNGVCVTNLTWHQVQTSDECSKFKRQGDLQRSIASTQMNSDSSRSHTMFCILIEHTTFTTSNEKHRLVRLGKLNFVDLAGSERQTKTGCSAQRLFESAKINLSLSALNKVISSLVDGKSKHIPYRDSKLTRLLQDSVGGTTKTIMIACISPSEDNYEETLCTLRYASRTKNIRNTPIVNESSPRVLIRQYEDEIKRLRAIISGQMHFNKLILYETAVDTSTDETKRVTDRKEITEQEKATNNRYF</sequence>
<evidence type="ECO:0000313" key="10">
    <source>
        <dbReference type="Proteomes" id="UP000663829"/>
    </source>
</evidence>
<dbReference type="GO" id="GO:0007018">
    <property type="term" value="P:microtubule-based movement"/>
    <property type="evidence" value="ECO:0007669"/>
    <property type="project" value="InterPro"/>
</dbReference>
<dbReference type="Gene3D" id="3.40.850.10">
    <property type="entry name" value="Kinesin motor domain"/>
    <property type="match status" value="1"/>
</dbReference>
<accession>A0A814K0J0</accession>
<dbReference type="OrthoDB" id="3176171at2759"/>
<evidence type="ECO:0000259" key="7">
    <source>
        <dbReference type="PROSITE" id="PS50067"/>
    </source>
</evidence>
<protein>
    <recommendedName>
        <fullName evidence="6">Kinesin-like protein</fullName>
    </recommendedName>
</protein>
<dbReference type="GO" id="GO:0003777">
    <property type="term" value="F:microtubule motor activity"/>
    <property type="evidence" value="ECO:0007669"/>
    <property type="project" value="InterPro"/>
</dbReference>
<evidence type="ECO:0000313" key="9">
    <source>
        <dbReference type="EMBL" id="CAF3812952.1"/>
    </source>
</evidence>
<dbReference type="GO" id="GO:0005524">
    <property type="term" value="F:ATP binding"/>
    <property type="evidence" value="ECO:0007669"/>
    <property type="project" value="UniProtKB-UniRule"/>
</dbReference>
<dbReference type="Pfam" id="PF00225">
    <property type="entry name" value="Kinesin"/>
    <property type="match status" value="1"/>
</dbReference>
<keyword evidence="3 5" id="KW-0067">ATP-binding</keyword>
<evidence type="ECO:0000256" key="6">
    <source>
        <dbReference type="RuleBase" id="RU000394"/>
    </source>
</evidence>
<organism evidence="8 10">
    <name type="scientific">Didymodactylos carnosus</name>
    <dbReference type="NCBI Taxonomy" id="1234261"/>
    <lineage>
        <taxon>Eukaryota</taxon>
        <taxon>Metazoa</taxon>
        <taxon>Spiralia</taxon>
        <taxon>Gnathifera</taxon>
        <taxon>Rotifera</taxon>
        <taxon>Eurotatoria</taxon>
        <taxon>Bdelloidea</taxon>
        <taxon>Philodinida</taxon>
        <taxon>Philodinidae</taxon>
        <taxon>Didymodactylos</taxon>
    </lineage>
</organism>
<dbReference type="Proteomes" id="UP000663829">
    <property type="component" value="Unassembled WGS sequence"/>
</dbReference>
<evidence type="ECO:0000256" key="2">
    <source>
        <dbReference type="ARBA" id="ARBA00022741"/>
    </source>
</evidence>
<dbReference type="PANTHER" id="PTHR47969">
    <property type="entry name" value="CHROMOSOME-ASSOCIATED KINESIN KIF4A-RELATED"/>
    <property type="match status" value="1"/>
</dbReference>
<evidence type="ECO:0000256" key="5">
    <source>
        <dbReference type="PROSITE-ProRule" id="PRU00283"/>
    </source>
</evidence>
<dbReference type="GO" id="GO:0008017">
    <property type="term" value="F:microtubule binding"/>
    <property type="evidence" value="ECO:0007669"/>
    <property type="project" value="InterPro"/>
</dbReference>
<dbReference type="InterPro" id="IPR019821">
    <property type="entry name" value="Kinesin_motor_CS"/>
</dbReference>
<dbReference type="PROSITE" id="PS00411">
    <property type="entry name" value="KINESIN_MOTOR_1"/>
    <property type="match status" value="1"/>
</dbReference>